<name>A0AAD7R7D4_9TELE</name>
<protein>
    <submittedName>
        <fullName evidence="2">Uncharacterized protein</fullName>
    </submittedName>
</protein>
<evidence type="ECO:0000313" key="2">
    <source>
        <dbReference type="EMBL" id="KAJ8367331.1"/>
    </source>
</evidence>
<feature type="region of interest" description="Disordered" evidence="1">
    <location>
        <begin position="30"/>
        <end position="61"/>
    </location>
</feature>
<reference evidence="2" key="1">
    <citation type="journal article" date="2023" name="Science">
        <title>Genome structures resolve the early diversification of teleost fishes.</title>
        <authorList>
            <person name="Parey E."/>
            <person name="Louis A."/>
            <person name="Montfort J."/>
            <person name="Bouchez O."/>
            <person name="Roques C."/>
            <person name="Iampietro C."/>
            <person name="Lluch J."/>
            <person name="Castinel A."/>
            <person name="Donnadieu C."/>
            <person name="Desvignes T."/>
            <person name="Floi Bucao C."/>
            <person name="Jouanno E."/>
            <person name="Wen M."/>
            <person name="Mejri S."/>
            <person name="Dirks R."/>
            <person name="Jansen H."/>
            <person name="Henkel C."/>
            <person name="Chen W.J."/>
            <person name="Zahm M."/>
            <person name="Cabau C."/>
            <person name="Klopp C."/>
            <person name="Thompson A.W."/>
            <person name="Robinson-Rechavi M."/>
            <person name="Braasch I."/>
            <person name="Lecointre G."/>
            <person name="Bobe J."/>
            <person name="Postlethwait J.H."/>
            <person name="Berthelot C."/>
            <person name="Roest Crollius H."/>
            <person name="Guiguen Y."/>
        </authorList>
    </citation>
    <scope>NUCLEOTIDE SEQUENCE</scope>
    <source>
        <strain evidence="2">NC1722</strain>
    </source>
</reference>
<keyword evidence="3" id="KW-1185">Reference proteome</keyword>
<dbReference type="EMBL" id="JAINUG010000486">
    <property type="protein sequence ID" value="KAJ8367331.1"/>
    <property type="molecule type" value="Genomic_DNA"/>
</dbReference>
<comment type="caution">
    <text evidence="2">The sequence shown here is derived from an EMBL/GenBank/DDBJ whole genome shotgun (WGS) entry which is preliminary data.</text>
</comment>
<accession>A0AAD7R7D4</accession>
<feature type="compositionally biased region" description="Polar residues" evidence="1">
    <location>
        <begin position="52"/>
        <end position="61"/>
    </location>
</feature>
<proteinExistence type="predicted"/>
<dbReference type="AlphaFoldDB" id="A0AAD7R7D4"/>
<sequence length="102" mass="10903">MAVWSRLTGPGLLAALQRVSIPAQFSPSPFRSRRLKVTPSSPRKPTAARTGSPENVTSYSSFLQQARSPPMLLTVTFGQGDNAVSPPTLTAVGGLCRQEHLI</sequence>
<evidence type="ECO:0000256" key="1">
    <source>
        <dbReference type="SAM" id="MobiDB-lite"/>
    </source>
</evidence>
<gene>
    <name evidence="2" type="ORF">AAFF_G00320800</name>
</gene>
<evidence type="ECO:0000313" key="3">
    <source>
        <dbReference type="Proteomes" id="UP001221898"/>
    </source>
</evidence>
<dbReference type="Proteomes" id="UP001221898">
    <property type="component" value="Unassembled WGS sequence"/>
</dbReference>
<organism evidence="2 3">
    <name type="scientific">Aldrovandia affinis</name>
    <dbReference type="NCBI Taxonomy" id="143900"/>
    <lineage>
        <taxon>Eukaryota</taxon>
        <taxon>Metazoa</taxon>
        <taxon>Chordata</taxon>
        <taxon>Craniata</taxon>
        <taxon>Vertebrata</taxon>
        <taxon>Euteleostomi</taxon>
        <taxon>Actinopterygii</taxon>
        <taxon>Neopterygii</taxon>
        <taxon>Teleostei</taxon>
        <taxon>Notacanthiformes</taxon>
        <taxon>Halosauridae</taxon>
        <taxon>Aldrovandia</taxon>
    </lineage>
</organism>